<sequence>MLFVNYATYSLNIPVLSYVLGLRMVIITEWTLACIGVSKLWSILMGVMIGPINIPFGDIAFASGPLSTAAGNMLRLLRDGFNSKVQPTQPALVAKPPDVPLQHLRDVPFTSLFLKNELRPPFKPPPYVPAEPPNPFAPNYSPEYVFGNYWPKPMSRGNEMKTAAQGSQNCGNNEANSETQATWFGIPIKKKQTALPKLKYTPCVQPPLQPTKYRARLTWYLSPSNPEIINDFKIQQLIDFRQNKKIYRYLNSVVYYDNIARELLKRIFVPLAESIASYDAMLSPKSVAWFTPAAVLRSMAIPKSRDVVFGLPEIASFINMNGYTHVEGREYIIQRINALASSSKMQTFRYIPTVTGMPTDTNIIMHIFQQYLNFKEPYAIPPLVPLQGDLFKYLSLYFKSTPELDHWNIF</sequence>
<keyword evidence="2" id="KW-1185">Reference proteome</keyword>
<accession>A0A0B7NUL0</accession>
<dbReference type="EMBL" id="LN734014">
    <property type="protein sequence ID" value="CEP19215.1"/>
    <property type="molecule type" value="Genomic_DNA"/>
</dbReference>
<name>A0A0B7NUL0_9FUNG</name>
<proteinExistence type="predicted"/>
<dbReference type="AlphaFoldDB" id="A0A0B7NUL0"/>
<dbReference type="Proteomes" id="UP000054107">
    <property type="component" value="Unassembled WGS sequence"/>
</dbReference>
<dbReference type="STRING" id="35722.A0A0B7NUL0"/>
<reference evidence="1 2" key="1">
    <citation type="submission" date="2014-09" db="EMBL/GenBank/DDBJ databases">
        <authorList>
            <person name="Ellenberger Sabrina"/>
        </authorList>
    </citation>
    <scope>NUCLEOTIDE SEQUENCE [LARGE SCALE GENOMIC DNA]</scope>
    <source>
        <strain evidence="1 2">CBS 412.66</strain>
    </source>
</reference>
<evidence type="ECO:0000313" key="2">
    <source>
        <dbReference type="Proteomes" id="UP000054107"/>
    </source>
</evidence>
<organism evidence="1 2">
    <name type="scientific">Parasitella parasitica</name>
    <dbReference type="NCBI Taxonomy" id="35722"/>
    <lineage>
        <taxon>Eukaryota</taxon>
        <taxon>Fungi</taxon>
        <taxon>Fungi incertae sedis</taxon>
        <taxon>Mucoromycota</taxon>
        <taxon>Mucoromycotina</taxon>
        <taxon>Mucoromycetes</taxon>
        <taxon>Mucorales</taxon>
        <taxon>Mucorineae</taxon>
        <taxon>Mucoraceae</taxon>
        <taxon>Parasitella</taxon>
    </lineage>
</organism>
<dbReference type="OrthoDB" id="509821at2759"/>
<evidence type="ECO:0000313" key="1">
    <source>
        <dbReference type="EMBL" id="CEP19215.1"/>
    </source>
</evidence>
<protein>
    <submittedName>
        <fullName evidence="1">Uncharacterized protein</fullName>
    </submittedName>
</protein>
<gene>
    <name evidence="1" type="primary">PARPA_13527.1 scaffold 46870</name>
</gene>